<dbReference type="PANTHER" id="PTHR13018:SF135">
    <property type="entry name" value="CSC1_OSCA1-LIKE 7TM REGION DOMAIN-CONTAINING PROTEIN"/>
    <property type="match status" value="1"/>
</dbReference>
<feature type="transmembrane region" description="Helical" evidence="1">
    <location>
        <begin position="180"/>
        <end position="199"/>
    </location>
</feature>
<evidence type="ECO:0000256" key="1">
    <source>
        <dbReference type="SAM" id="Phobius"/>
    </source>
</evidence>
<feature type="transmembrane region" description="Helical" evidence="1">
    <location>
        <begin position="402"/>
        <end position="425"/>
    </location>
</feature>
<dbReference type="AlphaFoldDB" id="A0AAW1P5M4"/>
<organism evidence="2 3">
    <name type="scientific">[Myrmecia] bisecta</name>
    <dbReference type="NCBI Taxonomy" id="41462"/>
    <lineage>
        <taxon>Eukaryota</taxon>
        <taxon>Viridiplantae</taxon>
        <taxon>Chlorophyta</taxon>
        <taxon>core chlorophytes</taxon>
        <taxon>Trebouxiophyceae</taxon>
        <taxon>Trebouxiales</taxon>
        <taxon>Trebouxiaceae</taxon>
        <taxon>Myrmecia</taxon>
    </lineage>
</organism>
<feature type="transmembrane region" description="Helical" evidence="1">
    <location>
        <begin position="618"/>
        <end position="641"/>
    </location>
</feature>
<dbReference type="GO" id="GO:0003676">
    <property type="term" value="F:nucleic acid binding"/>
    <property type="evidence" value="ECO:0007669"/>
    <property type="project" value="InterPro"/>
</dbReference>
<reference evidence="2 3" key="1">
    <citation type="journal article" date="2024" name="Nat. Commun.">
        <title>Phylogenomics reveals the evolutionary origins of lichenization in chlorophyte algae.</title>
        <authorList>
            <person name="Puginier C."/>
            <person name="Libourel C."/>
            <person name="Otte J."/>
            <person name="Skaloud P."/>
            <person name="Haon M."/>
            <person name="Grisel S."/>
            <person name="Petersen M."/>
            <person name="Berrin J.G."/>
            <person name="Delaux P.M."/>
            <person name="Dal Grande F."/>
            <person name="Keller J."/>
        </authorList>
    </citation>
    <scope>NUCLEOTIDE SEQUENCE [LARGE SCALE GENOMIC DNA]</scope>
    <source>
        <strain evidence="2 3">SAG 2043</strain>
    </source>
</reference>
<gene>
    <name evidence="2" type="ORF">WJX72_006694</name>
</gene>
<accession>A0AAW1P5M4</accession>
<keyword evidence="3" id="KW-1185">Reference proteome</keyword>
<dbReference type="PANTHER" id="PTHR13018">
    <property type="entry name" value="PROBABLE MEMBRANE PROTEIN DUF221-RELATED"/>
    <property type="match status" value="1"/>
</dbReference>
<sequence length="1008" mass="110936">MAKVVPVQGTTSAALRIKAGMKSSPASTPASGYRMPAHADFVDGNGHYLPPSQRQAEEYAAKLQPRTPEGYHWPVWKMTTKEMGTEFGCGISLYFRALKWLCVLFLGLFVCQIPWLVAGNLAKYYALFAADRTGTSANTEPQSSEAGGLQRLSLGVLVEDKSPNSSDFVIDANGTETEKWIFLMEIVALDLFAMLLFLLGSWYMRYQTACVRVEVDASTLEISDYTVLVQDMPKDVTEEELTAFFEGHGLPVFETVVVPFTGPVTEHLLAKKKAVQAMHEAHAAWLKTECHDQKALKTRDELVGKVAEINVQIRKNMQGIADSEGHIAAAAAFVSFKTEDAYEQSTKLLPKHFLFRLMVRMFVKRKLLRGRRLLSISEARAPSETNFENLGYTRRQRLFRQCVANGIMTILLIVSFVIIMGLSAAQIQAHKQIHYSVPNLRNGLADALTRTILPGYDAFAKVCPPILQRCSSHVSDFLKKANATLTYGQPVVVFNIETYEPASTIVYNKAWKEVAACAGKVKARKGISLGCTPNRVHCLPCYCAGLAQHPENVPLGMLDTIQSQCQPYIKDTPGLWSARVGVIIGVTLTNYVLWYLMGKLVKFEKHDSVTKEERAYTFKAFVSVFFNTAVLPLVASCQWLFQSTGYKDFTVEWYGVVGSAMVLTILTNATVPQIQSALQPVRYEADLAEGLIALIPWAIILHMCMGLWMHSYFYAPDIDRVLNGQGDNSTDAAVLDSYYSYDYEPVGPYYMGLEPGSHADFAPSPAANLAPSSDDGIAPTPLDELAPAPDFAPAPASLYYNDYYDYDYLPPPAADAPTPSSPSNATAVFGALVDAAPIEDRLWQVNTVVMLLFLVLYAAVGPEGNPPLDEAYDRLKGQKTYRLTANPQYADLWRGLGDDEAMIGFTKAIAGTGMGGKACKAAKVHAEEAACSSPRIAAVVHDHEGRPEEIQPDSDHRLWPTAYSQPSQAAAYAARNTQHTQHLMARELYQQGSSSALLAGHDVCYLTV</sequence>
<keyword evidence="1" id="KW-1133">Transmembrane helix</keyword>
<keyword evidence="1" id="KW-0472">Membrane</keyword>
<dbReference type="GO" id="GO:0005886">
    <property type="term" value="C:plasma membrane"/>
    <property type="evidence" value="ECO:0007669"/>
    <property type="project" value="TreeGrafter"/>
</dbReference>
<feature type="transmembrane region" description="Helical" evidence="1">
    <location>
        <begin position="691"/>
        <end position="713"/>
    </location>
</feature>
<dbReference type="EMBL" id="JALJOR010000019">
    <property type="protein sequence ID" value="KAK9803941.1"/>
    <property type="molecule type" value="Genomic_DNA"/>
</dbReference>
<feature type="transmembrane region" description="Helical" evidence="1">
    <location>
        <begin position="576"/>
        <end position="597"/>
    </location>
</feature>
<dbReference type="InterPro" id="IPR045122">
    <property type="entry name" value="Csc1-like"/>
</dbReference>
<proteinExistence type="predicted"/>
<dbReference type="GO" id="GO:0005227">
    <property type="term" value="F:calcium-activated cation channel activity"/>
    <property type="evidence" value="ECO:0007669"/>
    <property type="project" value="InterPro"/>
</dbReference>
<feature type="transmembrane region" description="Helical" evidence="1">
    <location>
        <begin position="653"/>
        <end position="671"/>
    </location>
</feature>
<feature type="transmembrane region" description="Helical" evidence="1">
    <location>
        <begin position="100"/>
        <end position="118"/>
    </location>
</feature>
<keyword evidence="1" id="KW-0812">Transmembrane</keyword>
<evidence type="ECO:0000313" key="2">
    <source>
        <dbReference type="EMBL" id="KAK9803941.1"/>
    </source>
</evidence>
<dbReference type="Proteomes" id="UP001489004">
    <property type="component" value="Unassembled WGS sequence"/>
</dbReference>
<comment type="caution">
    <text evidence="2">The sequence shown here is derived from an EMBL/GenBank/DDBJ whole genome shotgun (WGS) entry which is preliminary data.</text>
</comment>
<dbReference type="InterPro" id="IPR035979">
    <property type="entry name" value="RBD_domain_sf"/>
</dbReference>
<name>A0AAW1P5M4_9CHLO</name>
<evidence type="ECO:0008006" key="4">
    <source>
        <dbReference type="Google" id="ProtNLM"/>
    </source>
</evidence>
<dbReference type="SUPFAM" id="SSF54928">
    <property type="entry name" value="RNA-binding domain, RBD"/>
    <property type="match status" value="1"/>
</dbReference>
<evidence type="ECO:0000313" key="3">
    <source>
        <dbReference type="Proteomes" id="UP001489004"/>
    </source>
</evidence>
<protein>
    <recommendedName>
        <fullName evidence="4">CSC1/OSCA1-like cytosolic domain-containing protein</fullName>
    </recommendedName>
</protein>